<dbReference type="AlphaFoldDB" id="A0A448XE36"/>
<gene>
    <name evidence="1" type="ORF">PXEA_LOCUS28052</name>
</gene>
<accession>A0A448XE36</accession>
<comment type="caution">
    <text evidence="1">The sequence shown here is derived from an EMBL/GenBank/DDBJ whole genome shotgun (WGS) entry which is preliminary data.</text>
</comment>
<reference evidence="1" key="1">
    <citation type="submission" date="2018-11" db="EMBL/GenBank/DDBJ databases">
        <authorList>
            <consortium name="Pathogen Informatics"/>
        </authorList>
    </citation>
    <scope>NUCLEOTIDE SEQUENCE</scope>
</reference>
<name>A0A448XE36_9PLAT</name>
<proteinExistence type="predicted"/>
<evidence type="ECO:0000313" key="2">
    <source>
        <dbReference type="Proteomes" id="UP000784294"/>
    </source>
</evidence>
<evidence type="ECO:0000313" key="1">
    <source>
        <dbReference type="EMBL" id="VEL34612.1"/>
    </source>
</evidence>
<keyword evidence="2" id="KW-1185">Reference proteome</keyword>
<organism evidence="1 2">
    <name type="scientific">Protopolystoma xenopodis</name>
    <dbReference type="NCBI Taxonomy" id="117903"/>
    <lineage>
        <taxon>Eukaryota</taxon>
        <taxon>Metazoa</taxon>
        <taxon>Spiralia</taxon>
        <taxon>Lophotrochozoa</taxon>
        <taxon>Platyhelminthes</taxon>
        <taxon>Monogenea</taxon>
        <taxon>Polyopisthocotylea</taxon>
        <taxon>Polystomatidea</taxon>
        <taxon>Polystomatidae</taxon>
        <taxon>Protopolystoma</taxon>
    </lineage>
</organism>
<sequence>MPSRGEKYRRPNRRPSLRVQAYKLRRIKSVCSSSQEVTSFLIPIVLATVKTQWSFQHLRGADDTYGRQTHPTTAGRHETSRLVCDGQSVFAVNAEHLAGDRSTAGAVLESAESGGPDSKRSLRQFLGFDPARLLCDDDTSGNEARNSCPMAPN</sequence>
<protein>
    <submittedName>
        <fullName evidence="1">Uncharacterized protein</fullName>
    </submittedName>
</protein>
<dbReference type="Proteomes" id="UP000784294">
    <property type="component" value="Unassembled WGS sequence"/>
</dbReference>
<dbReference type="EMBL" id="CAAALY010248019">
    <property type="protein sequence ID" value="VEL34612.1"/>
    <property type="molecule type" value="Genomic_DNA"/>
</dbReference>